<feature type="domain" description="RNA polymerase sigma-70 region 2" evidence="7">
    <location>
        <begin position="39"/>
        <end position="105"/>
    </location>
</feature>
<dbReference type="KEGG" id="aau:AAur_3937"/>
<dbReference type="SUPFAM" id="SSF88659">
    <property type="entry name" value="Sigma3 and sigma4 domains of RNA polymerase sigma factors"/>
    <property type="match status" value="1"/>
</dbReference>
<accession>A1RBK0</accession>
<dbReference type="EMBL" id="CP000474">
    <property type="protein sequence ID" value="ABM09360.1"/>
    <property type="molecule type" value="Genomic_DNA"/>
</dbReference>
<dbReference type="Proteomes" id="UP000000637">
    <property type="component" value="Chromosome"/>
</dbReference>
<dbReference type="eggNOG" id="COG1595">
    <property type="taxonomic scope" value="Bacteria"/>
</dbReference>
<keyword evidence="10" id="KW-1185">Reference proteome</keyword>
<dbReference type="PANTHER" id="PTHR43133:SF8">
    <property type="entry name" value="RNA POLYMERASE SIGMA FACTOR HI_1459-RELATED"/>
    <property type="match status" value="1"/>
</dbReference>
<name>A1RBK0_PAEAT</name>
<dbReference type="InterPro" id="IPR013325">
    <property type="entry name" value="RNA_pol_sigma_r2"/>
</dbReference>
<dbReference type="GO" id="GO:0016987">
    <property type="term" value="F:sigma factor activity"/>
    <property type="evidence" value="ECO:0007669"/>
    <property type="project" value="UniProtKB-KW"/>
</dbReference>
<dbReference type="GO" id="GO:0003677">
    <property type="term" value="F:DNA binding"/>
    <property type="evidence" value="ECO:0007669"/>
    <property type="project" value="UniProtKB-KW"/>
</dbReference>
<dbReference type="PANTHER" id="PTHR43133">
    <property type="entry name" value="RNA POLYMERASE ECF-TYPE SIGMA FACTO"/>
    <property type="match status" value="1"/>
</dbReference>
<dbReference type="SUPFAM" id="SSF88946">
    <property type="entry name" value="Sigma2 domain of RNA polymerase sigma factors"/>
    <property type="match status" value="1"/>
</dbReference>
<evidence type="ECO:0000256" key="1">
    <source>
        <dbReference type="ARBA" id="ARBA00010641"/>
    </source>
</evidence>
<dbReference type="InterPro" id="IPR007627">
    <property type="entry name" value="RNA_pol_sigma70_r2"/>
</dbReference>
<dbReference type="InterPro" id="IPR036388">
    <property type="entry name" value="WH-like_DNA-bd_sf"/>
</dbReference>
<keyword evidence="3" id="KW-0731">Sigma factor</keyword>
<feature type="region of interest" description="Disordered" evidence="6">
    <location>
        <begin position="105"/>
        <end position="134"/>
    </location>
</feature>
<dbReference type="InterPro" id="IPR013249">
    <property type="entry name" value="RNA_pol_sigma70_r4_t2"/>
</dbReference>
<evidence type="ECO:0000256" key="6">
    <source>
        <dbReference type="SAM" id="MobiDB-lite"/>
    </source>
</evidence>
<evidence type="ECO:0000259" key="7">
    <source>
        <dbReference type="Pfam" id="PF04542"/>
    </source>
</evidence>
<organism evidence="9 10">
    <name type="scientific">Paenarthrobacter aurescens (strain TC1)</name>
    <dbReference type="NCBI Taxonomy" id="290340"/>
    <lineage>
        <taxon>Bacteria</taxon>
        <taxon>Bacillati</taxon>
        <taxon>Actinomycetota</taxon>
        <taxon>Actinomycetes</taxon>
        <taxon>Micrococcales</taxon>
        <taxon>Micrococcaceae</taxon>
        <taxon>Paenarthrobacter</taxon>
    </lineage>
</organism>
<keyword evidence="5" id="KW-0804">Transcription</keyword>
<dbReference type="OrthoDB" id="7376212at2"/>
<evidence type="ECO:0000313" key="10">
    <source>
        <dbReference type="Proteomes" id="UP000000637"/>
    </source>
</evidence>
<evidence type="ECO:0000313" key="9">
    <source>
        <dbReference type="EMBL" id="ABM09360.1"/>
    </source>
</evidence>
<dbReference type="STRING" id="290340.AAur_3937"/>
<sequence>MTGSPPAQHNVAQQHLDLVPDALLAGRAADGDTAAFEALARRYGPLMRATARRLTGTMADADDVVQETLMQAWKQLDSLREPAAVKGWFLRIVATRSIDHLRKRRSHEALDDMENRNGAPGGPRTQDPESSAVNASRVAALKSALAQLPEEQRRCWVLKEFNEMSYEEIALTLNISPTSVRGRLARARIALARTMEEWR</sequence>
<dbReference type="HOGENOM" id="CLU_047691_3_0_11"/>
<keyword evidence="4" id="KW-0238">DNA-binding</keyword>
<evidence type="ECO:0000256" key="3">
    <source>
        <dbReference type="ARBA" id="ARBA00023082"/>
    </source>
</evidence>
<protein>
    <submittedName>
        <fullName evidence="9">RNA polymerase sigma (70) factor</fullName>
    </submittedName>
</protein>
<reference evidence="9 10" key="1">
    <citation type="journal article" date="2006" name="PLoS Genet.">
        <title>Secrets of soil survival revealed by the genome sequence of Arthrobacter aurescens TC1.</title>
        <authorList>
            <person name="Mongodin E.F."/>
            <person name="Shapir N."/>
            <person name="Daugherty S.C."/>
            <person name="DeBoy R.T."/>
            <person name="Emerson J.B."/>
            <person name="Shvartzbeyn A."/>
            <person name="Radune D."/>
            <person name="Vamathevan J."/>
            <person name="Riggs F."/>
            <person name="Grinberg V."/>
            <person name="Khouri H."/>
            <person name="Wackett L.P."/>
            <person name="Nelson K.E."/>
            <person name="Sadowsky M.J."/>
        </authorList>
    </citation>
    <scope>NUCLEOTIDE SEQUENCE [LARGE SCALE GENOMIC DNA]</scope>
    <source>
        <strain evidence="9 10">TC1</strain>
    </source>
</reference>
<dbReference type="RefSeq" id="WP_011776537.1">
    <property type="nucleotide sequence ID" value="NC_008711.1"/>
</dbReference>
<feature type="domain" description="RNA polymerase sigma factor 70 region 4 type 2" evidence="8">
    <location>
        <begin position="140"/>
        <end position="191"/>
    </location>
</feature>
<dbReference type="InterPro" id="IPR039425">
    <property type="entry name" value="RNA_pol_sigma-70-like"/>
</dbReference>
<dbReference type="Pfam" id="PF04542">
    <property type="entry name" value="Sigma70_r2"/>
    <property type="match status" value="1"/>
</dbReference>
<dbReference type="Pfam" id="PF08281">
    <property type="entry name" value="Sigma70_r4_2"/>
    <property type="match status" value="1"/>
</dbReference>
<evidence type="ECO:0000259" key="8">
    <source>
        <dbReference type="Pfam" id="PF08281"/>
    </source>
</evidence>
<dbReference type="CDD" id="cd06171">
    <property type="entry name" value="Sigma70_r4"/>
    <property type="match status" value="1"/>
</dbReference>
<evidence type="ECO:0000256" key="2">
    <source>
        <dbReference type="ARBA" id="ARBA00023015"/>
    </source>
</evidence>
<dbReference type="InterPro" id="IPR013324">
    <property type="entry name" value="RNA_pol_sigma_r3/r4-like"/>
</dbReference>
<dbReference type="NCBIfam" id="TIGR02937">
    <property type="entry name" value="sigma70-ECF"/>
    <property type="match status" value="1"/>
</dbReference>
<dbReference type="Gene3D" id="1.10.1740.10">
    <property type="match status" value="1"/>
</dbReference>
<dbReference type="GO" id="GO:0006352">
    <property type="term" value="P:DNA-templated transcription initiation"/>
    <property type="evidence" value="ECO:0007669"/>
    <property type="project" value="InterPro"/>
</dbReference>
<proteinExistence type="inferred from homology"/>
<evidence type="ECO:0000256" key="4">
    <source>
        <dbReference type="ARBA" id="ARBA00023125"/>
    </source>
</evidence>
<keyword evidence="2" id="KW-0805">Transcription regulation</keyword>
<gene>
    <name evidence="9" type="ordered locus">AAur_3937</name>
</gene>
<evidence type="ECO:0000256" key="5">
    <source>
        <dbReference type="ARBA" id="ARBA00023163"/>
    </source>
</evidence>
<dbReference type="Gene3D" id="1.10.10.10">
    <property type="entry name" value="Winged helix-like DNA-binding domain superfamily/Winged helix DNA-binding domain"/>
    <property type="match status" value="1"/>
</dbReference>
<dbReference type="AlphaFoldDB" id="A1RBK0"/>
<comment type="similarity">
    <text evidence="1">Belongs to the sigma-70 factor family. ECF subfamily.</text>
</comment>
<dbReference type="InterPro" id="IPR014284">
    <property type="entry name" value="RNA_pol_sigma-70_dom"/>
</dbReference>